<feature type="domain" description="Inward rectifier potassium channel C-terminal" evidence="18">
    <location>
        <begin position="198"/>
        <end position="368"/>
    </location>
</feature>
<comment type="similarity">
    <text evidence="14">Belongs to the inward rectifier-type potassium channel (TC 1.A.2.1) family.</text>
</comment>
<dbReference type="InterPro" id="IPR013518">
    <property type="entry name" value="K_chnl_inward-rec_Kir_cyto"/>
</dbReference>
<reference evidence="19" key="2">
    <citation type="submission" date="2025-09" db="UniProtKB">
        <authorList>
            <consortium name="Ensembl"/>
        </authorList>
    </citation>
    <scope>IDENTIFICATION</scope>
</reference>
<evidence type="ECO:0000313" key="20">
    <source>
        <dbReference type="Proteomes" id="UP000694568"/>
    </source>
</evidence>
<keyword evidence="8 16" id="KW-1133">Transmembrane helix</keyword>
<evidence type="ECO:0000256" key="11">
    <source>
        <dbReference type="ARBA" id="ARBA00023303"/>
    </source>
</evidence>
<evidence type="ECO:0000256" key="14">
    <source>
        <dbReference type="RuleBase" id="RU003822"/>
    </source>
</evidence>
<evidence type="ECO:0000256" key="2">
    <source>
        <dbReference type="ARBA" id="ARBA00022448"/>
    </source>
</evidence>
<evidence type="ECO:0000256" key="7">
    <source>
        <dbReference type="ARBA" id="ARBA00022958"/>
    </source>
</evidence>
<evidence type="ECO:0000256" key="1">
    <source>
        <dbReference type="ARBA" id="ARBA00004141"/>
    </source>
</evidence>
<dbReference type="Gene3D" id="2.60.40.1400">
    <property type="entry name" value="G protein-activated inward rectifier potassium channel 1"/>
    <property type="match status" value="1"/>
</dbReference>
<evidence type="ECO:0000256" key="15">
    <source>
        <dbReference type="SAM" id="MobiDB-lite"/>
    </source>
</evidence>
<evidence type="ECO:0000259" key="18">
    <source>
        <dbReference type="Pfam" id="PF17655"/>
    </source>
</evidence>
<keyword evidence="4" id="KW-0597">Phosphoprotein</keyword>
<evidence type="ECO:0000256" key="3">
    <source>
        <dbReference type="ARBA" id="ARBA00022538"/>
    </source>
</evidence>
<evidence type="ECO:0000256" key="5">
    <source>
        <dbReference type="ARBA" id="ARBA00022692"/>
    </source>
</evidence>
<dbReference type="Gene3D" id="1.10.287.70">
    <property type="match status" value="1"/>
</dbReference>
<dbReference type="PANTHER" id="PTHR11767:SF11">
    <property type="entry name" value="ATP-SENSITIVE INWARD RECTIFIER POTASSIUM CHANNEL 8"/>
    <property type="match status" value="1"/>
</dbReference>
<dbReference type="InterPro" id="IPR040445">
    <property type="entry name" value="Kir_TM"/>
</dbReference>
<keyword evidence="10 16" id="KW-0472">Membrane</keyword>
<dbReference type="GeneTree" id="ENSGT01140000282491"/>
<keyword evidence="7 14" id="KW-0630">Potassium</keyword>
<evidence type="ECO:0000313" key="19">
    <source>
        <dbReference type="Ensembl" id="ENSSLUP00000041731.1"/>
    </source>
</evidence>
<dbReference type="Pfam" id="PF01007">
    <property type="entry name" value="IRK"/>
    <property type="match status" value="1"/>
</dbReference>
<evidence type="ECO:0000256" key="12">
    <source>
        <dbReference type="ARBA" id="ARBA00034430"/>
    </source>
</evidence>
<dbReference type="GO" id="GO:0005886">
    <property type="term" value="C:plasma membrane"/>
    <property type="evidence" value="ECO:0007669"/>
    <property type="project" value="TreeGrafter"/>
</dbReference>
<feature type="compositionally biased region" description="Polar residues" evidence="15">
    <location>
        <begin position="424"/>
        <end position="437"/>
    </location>
</feature>
<reference evidence="19" key="1">
    <citation type="submission" date="2025-08" db="UniProtKB">
        <authorList>
            <consortium name="Ensembl"/>
        </authorList>
    </citation>
    <scope>IDENTIFICATION</scope>
</reference>
<keyword evidence="3 14" id="KW-0633">Potassium transport</keyword>
<evidence type="ECO:0000256" key="16">
    <source>
        <dbReference type="SAM" id="Phobius"/>
    </source>
</evidence>
<feature type="region of interest" description="Disordered" evidence="15">
    <location>
        <begin position="381"/>
        <end position="437"/>
    </location>
</feature>
<feature type="transmembrane region" description="Helical" evidence="16">
    <location>
        <begin position="71"/>
        <end position="94"/>
    </location>
</feature>
<dbReference type="GO" id="GO:0015272">
    <property type="term" value="F:ATP-activated inward rectifier potassium channel activity"/>
    <property type="evidence" value="ECO:0007669"/>
    <property type="project" value="InterPro"/>
</dbReference>
<dbReference type="PRINTS" id="PR01320">
    <property type="entry name" value="KIRCHANNEL"/>
</dbReference>
<evidence type="ECO:0000256" key="10">
    <source>
        <dbReference type="ARBA" id="ARBA00023136"/>
    </source>
</evidence>
<comment type="subcellular location">
    <subcellularLocation>
        <location evidence="1 14">Membrane</location>
        <topology evidence="1 14">Multi-pass membrane protein</topology>
    </subcellularLocation>
</comment>
<comment type="catalytic activity">
    <reaction evidence="12">
        <text>K(+)(in) = K(+)(out)</text>
        <dbReference type="Rhea" id="RHEA:29463"/>
        <dbReference type="ChEBI" id="CHEBI:29103"/>
    </reaction>
</comment>
<dbReference type="AlphaFoldDB" id="A0A8C9ZKH6"/>
<dbReference type="PIRSF" id="PIRSF005465">
    <property type="entry name" value="GIRK_kir"/>
    <property type="match status" value="1"/>
</dbReference>
<keyword evidence="5 14" id="KW-0812">Transmembrane</keyword>
<feature type="domain" description="Potassium channel inwardly rectifying transmembrane" evidence="17">
    <location>
        <begin position="37"/>
        <end position="190"/>
    </location>
</feature>
<feature type="transmembrane region" description="Helical" evidence="16">
    <location>
        <begin position="162"/>
        <end position="185"/>
    </location>
</feature>
<dbReference type="InterPro" id="IPR016449">
    <property type="entry name" value="K_chnl_inward-rec_Kir"/>
</dbReference>
<organism evidence="19 20">
    <name type="scientific">Sander lucioperca</name>
    <name type="common">Pike-perch</name>
    <name type="synonym">Perca lucioperca</name>
    <dbReference type="NCBI Taxonomy" id="283035"/>
    <lineage>
        <taxon>Eukaryota</taxon>
        <taxon>Metazoa</taxon>
        <taxon>Chordata</taxon>
        <taxon>Craniata</taxon>
        <taxon>Vertebrata</taxon>
        <taxon>Euteleostomi</taxon>
        <taxon>Actinopterygii</taxon>
        <taxon>Neopterygii</taxon>
        <taxon>Teleostei</taxon>
        <taxon>Neoteleostei</taxon>
        <taxon>Acanthomorphata</taxon>
        <taxon>Eupercaria</taxon>
        <taxon>Perciformes</taxon>
        <taxon>Percoidei</taxon>
        <taxon>Percidae</taxon>
        <taxon>Luciopercinae</taxon>
        <taxon>Sander</taxon>
    </lineage>
</organism>
<keyword evidence="9 14" id="KW-0406">Ion transport</keyword>
<evidence type="ECO:0000256" key="6">
    <source>
        <dbReference type="ARBA" id="ARBA00022882"/>
    </source>
</evidence>
<evidence type="ECO:0000256" key="8">
    <source>
        <dbReference type="ARBA" id="ARBA00022989"/>
    </source>
</evidence>
<evidence type="ECO:0000259" key="17">
    <source>
        <dbReference type="Pfam" id="PF01007"/>
    </source>
</evidence>
<dbReference type="GO" id="GO:1990573">
    <property type="term" value="P:potassium ion import across plasma membrane"/>
    <property type="evidence" value="ECO:0007669"/>
    <property type="project" value="TreeGrafter"/>
</dbReference>
<dbReference type="Proteomes" id="UP000694568">
    <property type="component" value="Unplaced"/>
</dbReference>
<dbReference type="FunFam" id="2.60.40.1400:FF:000001">
    <property type="entry name" value="G protein-activated inward rectifier potassium channel 2"/>
    <property type="match status" value="1"/>
</dbReference>
<sequence>MLARKSIIPEEFGVPGLASRMPRKPVFRDRVNKARFIAKNGSCNLAHKNIREQGRFLQDVFTTLVDLKWRFTLVIFTTTFVSSWLLFAMSWWLVAFAHGDLGQERDRELDLGRHNRTQCVTGDKTQCVTGDKSFTSAFLFSIEVQVTIGFGGRMITEHCPTAITVLIMQNIIGLIINAVMLGCIFMKTAQSNRRAETLIFSRHAVIAVRNNCLCFMIRIGDLRKSMIIGATVRLQVVRKTTTPEGEVIPIHQIDVQTETALASNSLFLLAPLIICHIIDKNSPLYDLSAMELQCSDLEVIVILEGVVETTGITTQARTSYVSDEIQWGHRFVPIVTEEEGVYSVDYSKFGNTVKVTTPRCSARELDEKPSILIQTLQKSELSHQNSLRKRNSMRRNNSMRKNAGGSGGLRRNNSGLLTPKVQFFTPTEGGQNLNAVT</sequence>
<evidence type="ECO:0000256" key="13">
    <source>
        <dbReference type="PIRSR" id="PIRSR005465-1"/>
    </source>
</evidence>
<evidence type="ECO:0000256" key="4">
    <source>
        <dbReference type="ARBA" id="ARBA00022553"/>
    </source>
</evidence>
<dbReference type="Ensembl" id="ENSSLUT00000043053.1">
    <property type="protein sequence ID" value="ENSSLUP00000041731.1"/>
    <property type="gene ID" value="ENSSLUG00000018526.1"/>
</dbReference>
<keyword evidence="2 14" id="KW-0813">Transport</keyword>
<dbReference type="SUPFAM" id="SSF81296">
    <property type="entry name" value="E set domains"/>
    <property type="match status" value="1"/>
</dbReference>
<dbReference type="InterPro" id="IPR014756">
    <property type="entry name" value="Ig_E-set"/>
</dbReference>
<dbReference type="PRINTS" id="PR01331">
    <property type="entry name" value="KIR61CHANNEL"/>
</dbReference>
<protein>
    <submittedName>
        <fullName evidence="19">Potassium inwardly rectifying channel subfamily J member 8</fullName>
    </submittedName>
</protein>
<dbReference type="FunFam" id="1.10.287.70:FF:000050">
    <property type="entry name" value="ATP-sensitive inward rectifier potassium channel 11"/>
    <property type="match status" value="1"/>
</dbReference>
<keyword evidence="6 14" id="KW-0851">Voltage-gated channel</keyword>
<accession>A0A8C9ZKH6</accession>
<gene>
    <name evidence="19" type="primary">LOC116050335</name>
</gene>
<feature type="site" description="Role in the control of polyamine-mediated channel gating and in the blocking by intracellular magnesium" evidence="13">
    <location>
        <position position="177"/>
    </location>
</feature>
<name>A0A8C9ZKH6_SANLU</name>
<dbReference type="GO" id="GO:0034702">
    <property type="term" value="C:monoatomic ion channel complex"/>
    <property type="evidence" value="ECO:0007669"/>
    <property type="project" value="UniProtKB-KW"/>
</dbReference>
<dbReference type="GO" id="GO:0007399">
    <property type="term" value="P:nervous system development"/>
    <property type="evidence" value="ECO:0007669"/>
    <property type="project" value="UniProtKB-ARBA"/>
</dbReference>
<dbReference type="Pfam" id="PF17655">
    <property type="entry name" value="IRK_C"/>
    <property type="match status" value="1"/>
</dbReference>
<proteinExistence type="inferred from homology"/>
<dbReference type="SUPFAM" id="SSF81324">
    <property type="entry name" value="Voltage-gated potassium channels"/>
    <property type="match status" value="1"/>
</dbReference>
<dbReference type="PANTHER" id="PTHR11767">
    <property type="entry name" value="INWARD RECTIFIER POTASSIUM CHANNEL"/>
    <property type="match status" value="1"/>
</dbReference>
<evidence type="ECO:0000256" key="9">
    <source>
        <dbReference type="ARBA" id="ARBA00023065"/>
    </source>
</evidence>
<dbReference type="GO" id="GO:0034765">
    <property type="term" value="P:regulation of monoatomic ion transmembrane transport"/>
    <property type="evidence" value="ECO:0007669"/>
    <property type="project" value="TreeGrafter"/>
</dbReference>
<keyword evidence="20" id="KW-1185">Reference proteome</keyword>
<dbReference type="InterPro" id="IPR041647">
    <property type="entry name" value="IRK_C"/>
</dbReference>
<keyword evidence="11 14" id="KW-0407">Ion channel</keyword>
<dbReference type="InterPro" id="IPR003278">
    <property type="entry name" value="K_chnl_inward-rec_Kir6.1"/>
</dbReference>